<dbReference type="InterPro" id="IPR011598">
    <property type="entry name" value="bHLH_dom"/>
</dbReference>
<dbReference type="Proteomes" id="UP000823775">
    <property type="component" value="Unassembled WGS sequence"/>
</dbReference>
<sequence length="303" mass="34512">MEPVGAFFDEEYYQSLSKMFFTENSSDFMFQLHGDHPSNNIIEGSFFSSPNSHIFNSNTEYFSQENSIDSSSRGSDGMFFLNNNNSTTSHEYLQHYNDESTDFYMMGYKNLENSVSHDDYIMKEMVNIGNNNSQLDNEMLLKRKFDEVELQSVTTEDQKFKDSENPKKKSRVSRDHGPKNKKSGQAKAKKNQKNIKINNEEAGEKERNNNAAENCQSGQSTSSCSSEDDSNGGTDLKTKTRASRGAATDPQSLYARKRRERINERLRILQSLVPNGTKLLSSDDMWMYAPIVYNGMGIDLSHT</sequence>
<keyword evidence="9" id="KW-1185">Reference proteome</keyword>
<evidence type="ECO:0000259" key="7">
    <source>
        <dbReference type="PROSITE" id="PS50888"/>
    </source>
</evidence>
<keyword evidence="3" id="KW-0238">DNA-binding</keyword>
<proteinExistence type="predicted"/>
<evidence type="ECO:0000313" key="9">
    <source>
        <dbReference type="Proteomes" id="UP000823775"/>
    </source>
</evidence>
<feature type="compositionally biased region" description="Basic residues" evidence="6">
    <location>
        <begin position="179"/>
        <end position="193"/>
    </location>
</feature>
<keyword evidence="2" id="KW-0805">Transcription regulation</keyword>
<feature type="domain" description="BHLH" evidence="7">
    <location>
        <begin position="246"/>
        <end position="303"/>
    </location>
</feature>
<dbReference type="InterPro" id="IPR036638">
    <property type="entry name" value="HLH_DNA-bd_sf"/>
</dbReference>
<evidence type="ECO:0000256" key="4">
    <source>
        <dbReference type="ARBA" id="ARBA00023163"/>
    </source>
</evidence>
<feature type="compositionally biased region" description="Basic and acidic residues" evidence="6">
    <location>
        <begin position="156"/>
        <end position="178"/>
    </location>
</feature>
<keyword evidence="4" id="KW-0804">Transcription</keyword>
<comment type="caution">
    <text evidence="8">The sequence shown here is derived from an EMBL/GenBank/DDBJ whole genome shotgun (WGS) entry which is preliminary data.</text>
</comment>
<evidence type="ECO:0000256" key="2">
    <source>
        <dbReference type="ARBA" id="ARBA00023015"/>
    </source>
</evidence>
<evidence type="ECO:0000313" key="8">
    <source>
        <dbReference type="EMBL" id="MCD7461110.1"/>
    </source>
</evidence>
<name>A0ABS8SQR5_DATST</name>
<evidence type="ECO:0000256" key="3">
    <source>
        <dbReference type="ARBA" id="ARBA00023125"/>
    </source>
</evidence>
<dbReference type="InterPro" id="IPR045843">
    <property type="entry name" value="IND-like"/>
</dbReference>
<feature type="compositionally biased region" description="Basic and acidic residues" evidence="6">
    <location>
        <begin position="198"/>
        <end position="208"/>
    </location>
</feature>
<evidence type="ECO:0000256" key="1">
    <source>
        <dbReference type="ARBA" id="ARBA00004123"/>
    </source>
</evidence>
<evidence type="ECO:0000256" key="6">
    <source>
        <dbReference type="SAM" id="MobiDB-lite"/>
    </source>
</evidence>
<accession>A0ABS8SQR5</accession>
<dbReference type="SUPFAM" id="SSF47459">
    <property type="entry name" value="HLH, helix-loop-helix DNA-binding domain"/>
    <property type="match status" value="1"/>
</dbReference>
<feature type="region of interest" description="Disordered" evidence="6">
    <location>
        <begin position="153"/>
        <end position="258"/>
    </location>
</feature>
<organism evidence="8 9">
    <name type="scientific">Datura stramonium</name>
    <name type="common">Jimsonweed</name>
    <name type="synonym">Common thornapple</name>
    <dbReference type="NCBI Taxonomy" id="4076"/>
    <lineage>
        <taxon>Eukaryota</taxon>
        <taxon>Viridiplantae</taxon>
        <taxon>Streptophyta</taxon>
        <taxon>Embryophyta</taxon>
        <taxon>Tracheophyta</taxon>
        <taxon>Spermatophyta</taxon>
        <taxon>Magnoliopsida</taxon>
        <taxon>eudicotyledons</taxon>
        <taxon>Gunneridae</taxon>
        <taxon>Pentapetalae</taxon>
        <taxon>asterids</taxon>
        <taxon>lamiids</taxon>
        <taxon>Solanales</taxon>
        <taxon>Solanaceae</taxon>
        <taxon>Solanoideae</taxon>
        <taxon>Datureae</taxon>
        <taxon>Datura</taxon>
    </lineage>
</organism>
<evidence type="ECO:0000256" key="5">
    <source>
        <dbReference type="ARBA" id="ARBA00023242"/>
    </source>
</evidence>
<dbReference type="PROSITE" id="PS50888">
    <property type="entry name" value="BHLH"/>
    <property type="match status" value="1"/>
</dbReference>
<dbReference type="PANTHER" id="PTHR16223">
    <property type="entry name" value="TRANSCRIPTION FACTOR BHLH83-RELATED"/>
    <property type="match status" value="1"/>
</dbReference>
<comment type="subcellular location">
    <subcellularLocation>
        <location evidence="1">Nucleus</location>
    </subcellularLocation>
</comment>
<dbReference type="EMBL" id="JACEIK010000699">
    <property type="protein sequence ID" value="MCD7461110.1"/>
    <property type="molecule type" value="Genomic_DNA"/>
</dbReference>
<dbReference type="PANTHER" id="PTHR16223:SF274">
    <property type="entry name" value="TRANSCRIPTION FACTOR BHLH84"/>
    <property type="match status" value="1"/>
</dbReference>
<keyword evidence="5" id="KW-0539">Nucleus</keyword>
<feature type="compositionally biased region" description="Low complexity" evidence="6">
    <location>
        <begin position="214"/>
        <end position="225"/>
    </location>
</feature>
<protein>
    <recommendedName>
        <fullName evidence="7">BHLH domain-containing protein</fullName>
    </recommendedName>
</protein>
<gene>
    <name evidence="8" type="ORF">HAX54_045189</name>
</gene>
<reference evidence="8 9" key="1">
    <citation type="journal article" date="2021" name="BMC Genomics">
        <title>Datura genome reveals duplications of psychoactive alkaloid biosynthetic genes and high mutation rate following tissue culture.</title>
        <authorList>
            <person name="Rajewski A."/>
            <person name="Carter-House D."/>
            <person name="Stajich J."/>
            <person name="Litt A."/>
        </authorList>
    </citation>
    <scope>NUCLEOTIDE SEQUENCE [LARGE SCALE GENOMIC DNA]</scope>
    <source>
        <strain evidence="8">AR-01</strain>
    </source>
</reference>